<dbReference type="InterPro" id="IPR032276">
    <property type="entry name" value="DUF4836"/>
</dbReference>
<dbReference type="Pfam" id="PF16120">
    <property type="entry name" value="DUF4836"/>
    <property type="match status" value="1"/>
</dbReference>
<evidence type="ECO:0000313" key="1">
    <source>
        <dbReference type="EMBL" id="ATA89310.1"/>
    </source>
</evidence>
<organism evidence="1 2">
    <name type="scientific">Capnocytophaga stomatis</name>
    <dbReference type="NCBI Taxonomy" id="1848904"/>
    <lineage>
        <taxon>Bacteria</taxon>
        <taxon>Pseudomonadati</taxon>
        <taxon>Bacteroidota</taxon>
        <taxon>Flavobacteriia</taxon>
        <taxon>Flavobacteriales</taxon>
        <taxon>Flavobacteriaceae</taxon>
        <taxon>Capnocytophaga</taxon>
    </lineage>
</organism>
<dbReference type="KEGG" id="csto:CGC58_05980"/>
<accession>A0A250FW09</accession>
<reference evidence="2" key="1">
    <citation type="submission" date="2017-06" db="EMBL/GenBank/DDBJ databases">
        <title>Capnocytophaga spp. assemblies.</title>
        <authorList>
            <person name="Gulvik C.A."/>
        </authorList>
    </citation>
    <scope>NUCLEOTIDE SEQUENCE [LARGE SCALE GENOMIC DNA]</scope>
    <source>
        <strain evidence="2">H2177</strain>
    </source>
</reference>
<dbReference type="AlphaFoldDB" id="A0A250FW09"/>
<name>A0A250FW09_9FLAO</name>
<dbReference type="EMBL" id="CP022387">
    <property type="protein sequence ID" value="ATA89310.1"/>
    <property type="molecule type" value="Genomic_DNA"/>
</dbReference>
<evidence type="ECO:0008006" key="3">
    <source>
        <dbReference type="Google" id="ProtNLM"/>
    </source>
</evidence>
<protein>
    <recommendedName>
        <fullName evidence="3">DUF4836 domain-containing protein</fullName>
    </recommendedName>
</protein>
<proteinExistence type="predicted"/>
<gene>
    <name evidence="1" type="ORF">CGC58_05980</name>
</gene>
<dbReference type="Proteomes" id="UP000217348">
    <property type="component" value="Chromosome"/>
</dbReference>
<sequence length="594" mass="69261">MLKFLRNVNLTKNKCKFASVILIFSSMSREYLVNQLSENIIKILNSMKTLKKIKSLGLIFLGIVSLLLTSCSSTPEGLKTVPNDANFVGVVDVYSLYKKGDLQQVRNFEAFKMLQKEIRSESKNISDFIDQILEDPTKTGINLKKDVFFYNVGDFKEGQTACISFELSSEADFSKFLQKILDETKMELEIKKSEKYSYINYTTTTIAWDKDKALIVSDTRYGNQDESEKYVSKLMNLPASEQISKDSSFKKFYQDKKDVSFWLGMQKLQEQAFGTNLFQELGYDFTDSYLSLFLSFEDKYISLKTNFQPGEEYAKRLKEYDMYGKSFNKDLFKFLPKQTYITSGMTINPQGFYKYLGDLKHFSFIEEQINENKFGFTLKEIFDGLGGSVLFNLSGFEKIKYTREKFWYEYENQDERQEGELIEDERLFPIMGLVLDLNGSQAVEKILQVVGDEVEKTEDYYYFLFDGKYPLYFTFNDKLFFITSSEKGIKSFKNGGLPSDNLKETEIASQISKHSVYYYLNLNYDEYPELLRKELNFTRNEEVSRIWIDILKEAEFKQIDNYSGELIIRFKKEGNSLNTILQGVDQTSRNVLKI</sequence>
<evidence type="ECO:0000313" key="2">
    <source>
        <dbReference type="Proteomes" id="UP000217348"/>
    </source>
</evidence>